<organism evidence="16 17">
    <name type="scientific">Jiulongibacter sediminis</name>
    <dbReference type="NCBI Taxonomy" id="1605367"/>
    <lineage>
        <taxon>Bacteria</taxon>
        <taxon>Pseudomonadati</taxon>
        <taxon>Bacteroidota</taxon>
        <taxon>Cytophagia</taxon>
        <taxon>Cytophagales</taxon>
        <taxon>Leadbetterellaceae</taxon>
        <taxon>Jiulongibacter</taxon>
    </lineage>
</organism>
<keyword evidence="6" id="KW-0678">Repressor</keyword>
<evidence type="ECO:0000313" key="16">
    <source>
        <dbReference type="EMBL" id="KPM47360.1"/>
    </source>
</evidence>
<dbReference type="InterPro" id="IPR036390">
    <property type="entry name" value="WH_DNA-bd_sf"/>
</dbReference>
<dbReference type="InterPro" id="IPR050536">
    <property type="entry name" value="DtxR_MntR_Metal-Reg"/>
</dbReference>
<dbReference type="InterPro" id="IPR001367">
    <property type="entry name" value="Fe_dep_repressor"/>
</dbReference>
<feature type="domain" description="HTH dtxR-type" evidence="15">
    <location>
        <begin position="1"/>
        <end position="65"/>
    </location>
</feature>
<dbReference type="PROSITE" id="PS50944">
    <property type="entry name" value="HTH_DTXR"/>
    <property type="match status" value="1"/>
</dbReference>
<dbReference type="GO" id="GO:0003700">
    <property type="term" value="F:DNA-binding transcription factor activity"/>
    <property type="evidence" value="ECO:0007669"/>
    <property type="project" value="InterPro"/>
</dbReference>
<dbReference type="Proteomes" id="UP000050454">
    <property type="component" value="Unassembled WGS sequence"/>
</dbReference>
<evidence type="ECO:0000256" key="6">
    <source>
        <dbReference type="ARBA" id="ARBA00022491"/>
    </source>
</evidence>
<protein>
    <recommendedName>
        <fullName evidence="4">Transcriptional regulator MntR</fullName>
    </recommendedName>
    <alternativeName>
        <fullName evidence="14">Manganese transport regulator</fullName>
    </alternativeName>
</protein>
<comment type="similarity">
    <text evidence="2">Belongs to the DtxR/MntR family.</text>
</comment>
<evidence type="ECO:0000256" key="10">
    <source>
        <dbReference type="ARBA" id="ARBA00023159"/>
    </source>
</evidence>
<evidence type="ECO:0000256" key="12">
    <source>
        <dbReference type="ARBA" id="ARBA00023211"/>
    </source>
</evidence>
<keyword evidence="8" id="KW-0805">Transcription regulation</keyword>
<evidence type="ECO:0000256" key="7">
    <source>
        <dbReference type="ARBA" id="ARBA00023004"/>
    </source>
</evidence>
<name>A0A0P7BAG3_9BACT</name>
<reference evidence="16 17" key="1">
    <citation type="submission" date="2015-07" db="EMBL/GenBank/DDBJ databases">
        <title>The draft genome sequence of Leadbetterella sp. JN14-9.</title>
        <authorList>
            <person name="Liu Y."/>
            <person name="Du J."/>
            <person name="Shao Z."/>
        </authorList>
    </citation>
    <scope>NUCLEOTIDE SEQUENCE [LARGE SCALE GENOMIC DNA]</scope>
    <source>
        <strain evidence="16 17">JN14-9</strain>
    </source>
</reference>
<keyword evidence="7" id="KW-0408">Iron</keyword>
<keyword evidence="5" id="KW-0963">Cytoplasm</keyword>
<evidence type="ECO:0000256" key="3">
    <source>
        <dbReference type="ARBA" id="ARBA00011738"/>
    </source>
</evidence>
<proteinExistence type="inferred from homology"/>
<evidence type="ECO:0000256" key="5">
    <source>
        <dbReference type="ARBA" id="ARBA00022490"/>
    </source>
</evidence>
<dbReference type="AlphaFoldDB" id="A0A0P7BAG3"/>
<dbReference type="GO" id="GO:0005737">
    <property type="term" value="C:cytoplasm"/>
    <property type="evidence" value="ECO:0007669"/>
    <property type="project" value="UniProtKB-SubCell"/>
</dbReference>
<evidence type="ECO:0000256" key="1">
    <source>
        <dbReference type="ARBA" id="ARBA00004496"/>
    </source>
</evidence>
<comment type="function">
    <text evidence="13">In the presence of manganese, represses expression of mntH and mntS. Up-regulates expression of mntP.</text>
</comment>
<dbReference type="InterPro" id="IPR038157">
    <property type="entry name" value="FeoA_core_dom"/>
</dbReference>
<dbReference type="GO" id="GO:0046914">
    <property type="term" value="F:transition metal ion binding"/>
    <property type="evidence" value="ECO:0007669"/>
    <property type="project" value="InterPro"/>
</dbReference>
<dbReference type="SUPFAM" id="SSF46785">
    <property type="entry name" value="Winged helix' DNA-binding domain"/>
    <property type="match status" value="1"/>
</dbReference>
<dbReference type="InterPro" id="IPR008988">
    <property type="entry name" value="Transcriptional_repressor_C"/>
</dbReference>
<dbReference type="SUPFAM" id="SSF47979">
    <property type="entry name" value="Iron-dependent repressor protein, dimerization domain"/>
    <property type="match status" value="1"/>
</dbReference>
<keyword evidence="10" id="KW-0010">Activator</keyword>
<sequence length="223" mass="25201">MASFTEENYLKAIFHLSAQNEGKAVSTNELAEVTQTRAASVTDMLKKLSEKEYIHYKKYQGVTLTESGSQIALKIIRKHRLWEVFLVEKLGFKWDEIHDLAEELEHIKSKELTDKLDYFLGHPKFDPHGDPIPDAQGNMPSVGTTQLSKMEQGQKLTIMGVSEDSAPFLQHFDRLGLKLGLEVSLTDISDFDHSLELQTESGQNIRISSEVAQNIQVKARKLS</sequence>
<keyword evidence="9" id="KW-0238">DNA-binding</keyword>
<dbReference type="InterPro" id="IPR036421">
    <property type="entry name" value="Fe_dep_repressor_sf"/>
</dbReference>
<dbReference type="Gene3D" id="2.30.30.90">
    <property type="match status" value="1"/>
</dbReference>
<keyword evidence="17" id="KW-1185">Reference proteome</keyword>
<comment type="subunit">
    <text evidence="3">Homodimer.</text>
</comment>
<dbReference type="GO" id="GO:0003677">
    <property type="term" value="F:DNA binding"/>
    <property type="evidence" value="ECO:0007669"/>
    <property type="project" value="UniProtKB-KW"/>
</dbReference>
<dbReference type="Pfam" id="PF01325">
    <property type="entry name" value="Fe_dep_repress"/>
    <property type="match status" value="1"/>
</dbReference>
<evidence type="ECO:0000259" key="15">
    <source>
        <dbReference type="PROSITE" id="PS50944"/>
    </source>
</evidence>
<dbReference type="Gene3D" id="1.10.60.10">
    <property type="entry name" value="Iron dependent repressor, metal binding and dimerisation domain"/>
    <property type="match status" value="1"/>
</dbReference>
<dbReference type="PATRIC" id="fig|1605367.3.peg.487"/>
<dbReference type="InterPro" id="IPR022689">
    <property type="entry name" value="Iron_dep_repressor"/>
</dbReference>
<evidence type="ECO:0000256" key="4">
    <source>
        <dbReference type="ARBA" id="ARBA00022386"/>
    </source>
</evidence>
<dbReference type="Pfam" id="PF02742">
    <property type="entry name" value="Fe_dep_repr_C"/>
    <property type="match status" value="1"/>
</dbReference>
<evidence type="ECO:0000256" key="13">
    <source>
        <dbReference type="ARBA" id="ARBA00025185"/>
    </source>
</evidence>
<dbReference type="PANTHER" id="PTHR33238">
    <property type="entry name" value="IRON (METAL) DEPENDENT REPRESSOR, DTXR FAMILY"/>
    <property type="match status" value="1"/>
</dbReference>
<dbReference type="InterPro" id="IPR022687">
    <property type="entry name" value="HTH_DTXR"/>
</dbReference>
<dbReference type="RefSeq" id="WP_055150344.1">
    <property type="nucleotide sequence ID" value="NZ_JXSZ01000012.1"/>
</dbReference>
<accession>A0A0P7BAG3</accession>
<dbReference type="OrthoDB" id="9791355at2"/>
<gene>
    <name evidence="16" type="ORF">AFM12_15325</name>
</gene>
<keyword evidence="11" id="KW-0804">Transcription</keyword>
<dbReference type="SMART" id="SM00899">
    <property type="entry name" value="FeoA"/>
    <property type="match status" value="1"/>
</dbReference>
<evidence type="ECO:0000313" key="17">
    <source>
        <dbReference type="Proteomes" id="UP000050454"/>
    </source>
</evidence>
<comment type="caution">
    <text evidence="16">The sequence shown here is derived from an EMBL/GenBank/DDBJ whole genome shotgun (WGS) entry which is preliminary data.</text>
</comment>
<dbReference type="SUPFAM" id="SSF50037">
    <property type="entry name" value="C-terminal domain of transcriptional repressors"/>
    <property type="match status" value="1"/>
</dbReference>
<evidence type="ECO:0000256" key="11">
    <source>
        <dbReference type="ARBA" id="ARBA00023163"/>
    </source>
</evidence>
<evidence type="ECO:0000256" key="14">
    <source>
        <dbReference type="ARBA" id="ARBA00032593"/>
    </source>
</evidence>
<evidence type="ECO:0000256" key="8">
    <source>
        <dbReference type="ARBA" id="ARBA00023015"/>
    </source>
</evidence>
<evidence type="ECO:0000256" key="2">
    <source>
        <dbReference type="ARBA" id="ARBA00007871"/>
    </source>
</evidence>
<dbReference type="InterPro" id="IPR007167">
    <property type="entry name" value="Fe-transptr_FeoA-like"/>
</dbReference>
<dbReference type="Pfam" id="PF04023">
    <property type="entry name" value="FeoA"/>
    <property type="match status" value="1"/>
</dbReference>
<dbReference type="EMBL" id="LGTQ01000012">
    <property type="protein sequence ID" value="KPM47360.1"/>
    <property type="molecule type" value="Genomic_DNA"/>
</dbReference>
<comment type="subcellular location">
    <subcellularLocation>
        <location evidence="1">Cytoplasm</location>
    </subcellularLocation>
</comment>
<keyword evidence="12" id="KW-0464">Manganese</keyword>
<evidence type="ECO:0000256" key="9">
    <source>
        <dbReference type="ARBA" id="ARBA00023125"/>
    </source>
</evidence>
<dbReference type="InterPro" id="IPR036388">
    <property type="entry name" value="WH-like_DNA-bd_sf"/>
</dbReference>
<dbReference type="PANTHER" id="PTHR33238:SF11">
    <property type="entry name" value="TRANSCRIPTIONAL REGULATOR MNTR"/>
    <property type="match status" value="1"/>
</dbReference>
<dbReference type="STRING" id="1605367.AFM12_15325"/>
<dbReference type="GO" id="GO:0046983">
    <property type="term" value="F:protein dimerization activity"/>
    <property type="evidence" value="ECO:0007669"/>
    <property type="project" value="InterPro"/>
</dbReference>
<dbReference type="SMART" id="SM00529">
    <property type="entry name" value="HTH_DTXR"/>
    <property type="match status" value="1"/>
</dbReference>
<dbReference type="Gene3D" id="1.10.10.10">
    <property type="entry name" value="Winged helix-like DNA-binding domain superfamily/Winged helix DNA-binding domain"/>
    <property type="match status" value="1"/>
</dbReference>